<dbReference type="HAMAP" id="MF_01864">
    <property type="entry name" value="tRNA_metthiotr_MiaB"/>
    <property type="match status" value="1"/>
</dbReference>
<comment type="similarity">
    <text evidence="9">Belongs to the methylthiotransferase family. MiaB subfamily.</text>
</comment>
<feature type="binding site" evidence="9">
    <location>
        <position position="158"/>
    </location>
    <ligand>
        <name>[4Fe-4S] cluster</name>
        <dbReference type="ChEBI" id="CHEBI:49883"/>
        <label>2</label>
        <note>4Fe-4S-S-AdoMet</note>
    </ligand>
</feature>
<dbReference type="SFLD" id="SFLDG01061">
    <property type="entry name" value="methylthiotransferase"/>
    <property type="match status" value="1"/>
</dbReference>
<evidence type="ECO:0000313" key="13">
    <source>
        <dbReference type="EMBL" id="WXB09235.1"/>
    </source>
</evidence>
<evidence type="ECO:0000256" key="8">
    <source>
        <dbReference type="ARBA" id="ARBA00033765"/>
    </source>
</evidence>
<dbReference type="PROSITE" id="PS50926">
    <property type="entry name" value="TRAM"/>
    <property type="match status" value="1"/>
</dbReference>
<dbReference type="InterPro" id="IPR038135">
    <property type="entry name" value="Methylthiotransferase_N_sf"/>
</dbReference>
<evidence type="ECO:0000256" key="7">
    <source>
        <dbReference type="ARBA" id="ARBA00023014"/>
    </source>
</evidence>
<feature type="binding site" evidence="9">
    <location>
        <position position="165"/>
    </location>
    <ligand>
        <name>[4Fe-4S] cluster</name>
        <dbReference type="ChEBI" id="CHEBI:49883"/>
        <label>2</label>
        <note>4Fe-4S-S-AdoMet</note>
    </ligand>
</feature>
<dbReference type="PROSITE" id="PS51918">
    <property type="entry name" value="RADICAL_SAM"/>
    <property type="match status" value="1"/>
</dbReference>
<evidence type="ECO:0000256" key="9">
    <source>
        <dbReference type="HAMAP-Rule" id="MF_01864"/>
    </source>
</evidence>
<evidence type="ECO:0000256" key="6">
    <source>
        <dbReference type="ARBA" id="ARBA00023004"/>
    </source>
</evidence>
<evidence type="ECO:0000259" key="11">
    <source>
        <dbReference type="PROSITE" id="PS51449"/>
    </source>
</evidence>
<dbReference type="Pfam" id="PF00919">
    <property type="entry name" value="UPF0004"/>
    <property type="match status" value="1"/>
</dbReference>
<dbReference type="EC" id="2.8.4.3" evidence="8 9"/>
<dbReference type="Gene3D" id="3.80.30.20">
    <property type="entry name" value="tm_1862 like domain"/>
    <property type="match status" value="1"/>
</dbReference>
<name>A0ABZ2LFS4_9BACT</name>
<evidence type="ECO:0000256" key="2">
    <source>
        <dbReference type="ARBA" id="ARBA00022485"/>
    </source>
</evidence>
<dbReference type="EMBL" id="CP089983">
    <property type="protein sequence ID" value="WXB09235.1"/>
    <property type="molecule type" value="Genomic_DNA"/>
</dbReference>
<dbReference type="SFLD" id="SFLDF00273">
    <property type="entry name" value="(dimethylallyl)adenosine_tRNA"/>
    <property type="match status" value="1"/>
</dbReference>
<feature type="domain" description="Radical SAM core" evidence="12">
    <location>
        <begin position="144"/>
        <end position="383"/>
    </location>
</feature>
<keyword evidence="2 9" id="KW-0004">4Fe-4S</keyword>
<keyword evidence="6 9" id="KW-0408">Iron</keyword>
<dbReference type="NCBIfam" id="TIGR00089">
    <property type="entry name" value="MiaB/RimO family radical SAM methylthiotransferase"/>
    <property type="match status" value="1"/>
</dbReference>
<keyword evidence="3 9" id="KW-0808">Transferase</keyword>
<dbReference type="PROSITE" id="PS51449">
    <property type="entry name" value="MTTASE_N"/>
    <property type="match status" value="1"/>
</dbReference>
<evidence type="ECO:0000313" key="14">
    <source>
        <dbReference type="Proteomes" id="UP001374803"/>
    </source>
</evidence>
<dbReference type="InterPro" id="IPR020612">
    <property type="entry name" value="Methylthiotransferase_CS"/>
</dbReference>
<dbReference type="Pfam" id="PF04055">
    <property type="entry name" value="Radical_SAM"/>
    <property type="match status" value="1"/>
</dbReference>
<comment type="function">
    <text evidence="1 9">Catalyzes the methylthiolation of N6-(dimethylallyl)adenosine (i(6)A), leading to the formation of 2-methylthio-N6-(dimethylallyl)adenosine (ms(2)i(6)A) at position 37 in tRNAs that read codons beginning with uridine.</text>
</comment>
<reference evidence="13" key="1">
    <citation type="submission" date="2021-12" db="EMBL/GenBank/DDBJ databases">
        <title>Discovery of the Pendulisporaceae a myxobacterial family with distinct sporulation behavior and unique specialized metabolism.</title>
        <authorList>
            <person name="Garcia R."/>
            <person name="Popoff A."/>
            <person name="Bader C.D."/>
            <person name="Loehr J."/>
            <person name="Walesch S."/>
            <person name="Walt C."/>
            <person name="Boldt J."/>
            <person name="Bunk B."/>
            <person name="Haeckl F.J.F.P.J."/>
            <person name="Gunesch A.P."/>
            <person name="Birkelbach J."/>
            <person name="Nuebel U."/>
            <person name="Pietschmann T."/>
            <person name="Bach T."/>
            <person name="Mueller R."/>
        </authorList>
    </citation>
    <scope>NUCLEOTIDE SEQUENCE</scope>
    <source>
        <strain evidence="13">MSr11367</strain>
    </source>
</reference>
<sequence>MMARRYCLKTFGCQMNVHDSERMEESLQAFGWEPGALEEADLVIFNTCSVRDKAEQKVRSEVGKLLPLKREKPHVVLCVAGCVAQQEGEKLLSRIRHLDLVIGPDNLHELPALVEAQFSGSPPMARTVFDIDAPQFLSAAPRAGEALVSGYVTTMKGCDERCSFCIVPYTRGPERYRPARQIVDEIARLVDAGTREVILLGQTVDSFRDPELPPPESDDPDESQFPWLLRKIASEVPGLLRLRYTSPHPRHATESLARAHAELDVLAHHVHLPVQSGSDRMLKRMIRRYKRAEYIERAERLRRARPDMTLSTDIIVGFPGETDEDFESTLSLVREVGFVAAFAFKFSPRPNTPALKLIDDVPEELKKERLARLFEVVEAQGQAHLMKLAGTQAKVLVEGMSKTDKQASGSLLQGRTERNEIVHLEGGSPSWIGHVIPVEIVRANKHSLSGRPQDGALAALGLSDERARPAVVRQVRSLPVISQ</sequence>
<evidence type="ECO:0000259" key="12">
    <source>
        <dbReference type="PROSITE" id="PS51918"/>
    </source>
</evidence>
<dbReference type="RefSeq" id="WP_394838906.1">
    <property type="nucleotide sequence ID" value="NZ_CP089929.1"/>
</dbReference>
<dbReference type="InterPro" id="IPR006638">
    <property type="entry name" value="Elp3/MiaA/NifB-like_rSAM"/>
</dbReference>
<feature type="binding site" evidence="9">
    <location>
        <position position="48"/>
    </location>
    <ligand>
        <name>[4Fe-4S] cluster</name>
        <dbReference type="ChEBI" id="CHEBI:49883"/>
        <label>1</label>
    </ligand>
</feature>
<dbReference type="PANTHER" id="PTHR43020">
    <property type="entry name" value="CDK5 REGULATORY SUBUNIT-ASSOCIATED PROTEIN 1"/>
    <property type="match status" value="1"/>
</dbReference>
<evidence type="ECO:0000259" key="10">
    <source>
        <dbReference type="PROSITE" id="PS50926"/>
    </source>
</evidence>
<dbReference type="PROSITE" id="PS01278">
    <property type="entry name" value="MTTASE_RADICAL"/>
    <property type="match status" value="1"/>
</dbReference>
<dbReference type="SMART" id="SM00729">
    <property type="entry name" value="Elp3"/>
    <property type="match status" value="1"/>
</dbReference>
<keyword evidence="9" id="KW-0963">Cytoplasm</keyword>
<evidence type="ECO:0000256" key="5">
    <source>
        <dbReference type="ARBA" id="ARBA00022723"/>
    </source>
</evidence>
<dbReference type="InterPro" id="IPR002792">
    <property type="entry name" value="TRAM_dom"/>
</dbReference>
<dbReference type="InterPro" id="IPR058240">
    <property type="entry name" value="rSAM_sf"/>
</dbReference>
<keyword evidence="14" id="KW-1185">Reference proteome</keyword>
<evidence type="ECO:0000256" key="1">
    <source>
        <dbReference type="ARBA" id="ARBA00003234"/>
    </source>
</evidence>
<dbReference type="Pfam" id="PF01938">
    <property type="entry name" value="TRAM"/>
    <property type="match status" value="1"/>
</dbReference>
<dbReference type="SFLD" id="SFLDS00029">
    <property type="entry name" value="Radical_SAM"/>
    <property type="match status" value="1"/>
</dbReference>
<gene>
    <name evidence="9 13" type="primary">miaB</name>
    <name evidence="13" type="ORF">LVJ94_18615</name>
</gene>
<dbReference type="SFLD" id="SFLDG01082">
    <property type="entry name" value="B12-binding_domain_containing"/>
    <property type="match status" value="1"/>
</dbReference>
<dbReference type="SUPFAM" id="SSF102114">
    <property type="entry name" value="Radical SAM enzymes"/>
    <property type="match status" value="1"/>
</dbReference>
<keyword evidence="5 9" id="KW-0479">Metal-binding</keyword>
<dbReference type="InterPro" id="IPR013848">
    <property type="entry name" value="Methylthiotransferase_N"/>
</dbReference>
<comment type="subcellular location">
    <subcellularLocation>
        <location evidence="9">Cytoplasm</location>
    </subcellularLocation>
</comment>
<protein>
    <recommendedName>
        <fullName evidence="8 9">tRNA-2-methylthio-N(6)-dimethylallyladenosine synthase</fullName>
        <ecNumber evidence="8 9">2.8.4.3</ecNumber>
    </recommendedName>
    <alternativeName>
        <fullName evidence="9">(Dimethylallyl)adenosine tRNA methylthiotransferase MiaB</fullName>
    </alternativeName>
    <alternativeName>
        <fullName evidence="9">tRNA-i(6)A37 methylthiotransferase</fullName>
    </alternativeName>
</protein>
<feature type="domain" description="TRAM" evidence="10">
    <location>
        <begin position="386"/>
        <end position="454"/>
    </location>
</feature>
<dbReference type="InterPro" id="IPR006463">
    <property type="entry name" value="MiaB_methiolase"/>
</dbReference>
<organism evidence="13 14">
    <name type="scientific">Pendulispora rubella</name>
    <dbReference type="NCBI Taxonomy" id="2741070"/>
    <lineage>
        <taxon>Bacteria</taxon>
        <taxon>Pseudomonadati</taxon>
        <taxon>Myxococcota</taxon>
        <taxon>Myxococcia</taxon>
        <taxon>Myxococcales</taxon>
        <taxon>Sorangiineae</taxon>
        <taxon>Pendulisporaceae</taxon>
        <taxon>Pendulispora</taxon>
    </lineage>
</organism>
<dbReference type="GO" id="GO:0035597">
    <property type="term" value="F:tRNA-2-methylthio-N(6)-dimethylallyladenosine(37) synthase activity"/>
    <property type="evidence" value="ECO:0007669"/>
    <property type="project" value="UniProtKB-EC"/>
</dbReference>
<feature type="binding site" evidence="9">
    <location>
        <position position="13"/>
    </location>
    <ligand>
        <name>[4Fe-4S] cluster</name>
        <dbReference type="ChEBI" id="CHEBI:49883"/>
        <label>1</label>
    </ligand>
</feature>
<keyword evidence="7 9" id="KW-0411">Iron-sulfur</keyword>
<accession>A0ABZ2LFS4</accession>
<feature type="binding site" evidence="9">
    <location>
        <position position="82"/>
    </location>
    <ligand>
        <name>[4Fe-4S] cluster</name>
        <dbReference type="ChEBI" id="CHEBI:49883"/>
        <label>1</label>
    </ligand>
</feature>
<evidence type="ECO:0000256" key="4">
    <source>
        <dbReference type="ARBA" id="ARBA00022691"/>
    </source>
</evidence>
<keyword evidence="9" id="KW-0819">tRNA processing</keyword>
<comment type="cofactor">
    <cofactor evidence="9">
        <name>[4Fe-4S] cluster</name>
        <dbReference type="ChEBI" id="CHEBI:49883"/>
    </cofactor>
    <text evidence="9">Binds 2 [4Fe-4S] clusters. One cluster is coordinated with 3 cysteines and an exchangeable S-adenosyl-L-methionine.</text>
</comment>
<dbReference type="Gene3D" id="3.40.50.12160">
    <property type="entry name" value="Methylthiotransferase, N-terminal domain"/>
    <property type="match status" value="1"/>
</dbReference>
<dbReference type="CDD" id="cd01335">
    <property type="entry name" value="Radical_SAM"/>
    <property type="match status" value="1"/>
</dbReference>
<comment type="catalytic activity">
    <reaction evidence="9">
        <text>N(6)-dimethylallyladenosine(37) in tRNA + (sulfur carrier)-SH + AH2 + 2 S-adenosyl-L-methionine = 2-methylsulfanyl-N(6)-dimethylallyladenosine(37) in tRNA + (sulfur carrier)-H + 5'-deoxyadenosine + L-methionine + A + S-adenosyl-L-homocysteine + 2 H(+)</text>
        <dbReference type="Rhea" id="RHEA:37067"/>
        <dbReference type="Rhea" id="RHEA-COMP:10375"/>
        <dbReference type="Rhea" id="RHEA-COMP:10376"/>
        <dbReference type="Rhea" id="RHEA-COMP:14737"/>
        <dbReference type="Rhea" id="RHEA-COMP:14739"/>
        <dbReference type="ChEBI" id="CHEBI:13193"/>
        <dbReference type="ChEBI" id="CHEBI:15378"/>
        <dbReference type="ChEBI" id="CHEBI:17319"/>
        <dbReference type="ChEBI" id="CHEBI:17499"/>
        <dbReference type="ChEBI" id="CHEBI:29917"/>
        <dbReference type="ChEBI" id="CHEBI:57844"/>
        <dbReference type="ChEBI" id="CHEBI:57856"/>
        <dbReference type="ChEBI" id="CHEBI:59789"/>
        <dbReference type="ChEBI" id="CHEBI:64428"/>
        <dbReference type="ChEBI" id="CHEBI:74415"/>
        <dbReference type="ChEBI" id="CHEBI:74417"/>
        <dbReference type="EC" id="2.8.4.3"/>
    </reaction>
</comment>
<feature type="binding site" evidence="9">
    <location>
        <position position="162"/>
    </location>
    <ligand>
        <name>[4Fe-4S] cluster</name>
        <dbReference type="ChEBI" id="CHEBI:49883"/>
        <label>2</label>
        <note>4Fe-4S-S-AdoMet</note>
    </ligand>
</feature>
<dbReference type="InterPro" id="IPR005839">
    <property type="entry name" value="Methylthiotransferase"/>
</dbReference>
<comment type="subunit">
    <text evidence="9">Monomer.</text>
</comment>
<dbReference type="Proteomes" id="UP001374803">
    <property type="component" value="Chromosome"/>
</dbReference>
<dbReference type="InterPro" id="IPR023404">
    <property type="entry name" value="rSAM_horseshoe"/>
</dbReference>
<dbReference type="PANTHER" id="PTHR43020:SF2">
    <property type="entry name" value="MITOCHONDRIAL TRNA METHYLTHIOTRANSFERASE CDK5RAP1"/>
    <property type="match status" value="1"/>
</dbReference>
<feature type="domain" description="MTTase N-terminal" evidence="11">
    <location>
        <begin position="4"/>
        <end position="119"/>
    </location>
</feature>
<dbReference type="NCBIfam" id="TIGR01574">
    <property type="entry name" value="miaB-methiolase"/>
    <property type="match status" value="1"/>
</dbReference>
<evidence type="ECO:0000256" key="3">
    <source>
        <dbReference type="ARBA" id="ARBA00022679"/>
    </source>
</evidence>
<keyword evidence="4 9" id="KW-0949">S-adenosyl-L-methionine</keyword>
<proteinExistence type="inferred from homology"/>
<dbReference type="InterPro" id="IPR007197">
    <property type="entry name" value="rSAM"/>
</dbReference>